<accession>A0A1K1LRL8</accession>
<gene>
    <name evidence="2" type="ORF">SAMN05661012_00061</name>
    <name evidence="3" type="ORF">SR876_31075</name>
</gene>
<evidence type="ECO:0000256" key="1">
    <source>
        <dbReference type="SAM" id="Coils"/>
    </source>
</evidence>
<dbReference type="Gene3D" id="1.20.120.930">
    <property type="entry name" value="Uncharacterised protein PF12889, N-terminal DUF3829"/>
    <property type="match status" value="1"/>
</dbReference>
<evidence type="ECO:0000313" key="5">
    <source>
        <dbReference type="Proteomes" id="UP001326715"/>
    </source>
</evidence>
<dbReference type="Proteomes" id="UP001326715">
    <property type="component" value="Chromosome"/>
</dbReference>
<evidence type="ECO:0000313" key="4">
    <source>
        <dbReference type="Proteomes" id="UP000183788"/>
    </source>
</evidence>
<reference evidence="2 4" key="1">
    <citation type="submission" date="2016-11" db="EMBL/GenBank/DDBJ databases">
        <authorList>
            <person name="Jaros S."/>
            <person name="Januszkiewicz K."/>
            <person name="Wedrychowicz H."/>
        </authorList>
    </citation>
    <scope>NUCLEOTIDE SEQUENCE [LARGE SCALE GENOMIC DNA]</scope>
    <source>
        <strain evidence="2 4">DSM 784</strain>
    </source>
</reference>
<dbReference type="RefSeq" id="WP_072356534.1">
    <property type="nucleotide sequence ID" value="NZ_CP139972.1"/>
</dbReference>
<sequence length="317" mass="36510">MRTFICSFFVIAMFVGTISCNNTSGKKPGATEYSENSAEKASHIIEYTNLIVDMSNKHNSYLEDVVKNTEKLEDALKHPNDKYRFITINKPFSMPDFQKFNQKVKIDEPVKELSDKDQKFFKDSITQYKALFETMKATNNRMHEYITAEDYKDDKGAKGYAIIDTLRNQIAELYSLKSSIVKKVEVVADESEQVILKDSPLKDYIIAMKKDMTSIRAFIDLLGSEEKYAGIEAKAKEQYATLEKAQAEHAQINIDNAKKANEDHSFNTFYDDFHKLLLNARKRMRDAGEKGHFESYDLESLDSDFDSLVRDYNNFNS</sequence>
<dbReference type="OrthoDB" id="1046005at2"/>
<proteinExistence type="predicted"/>
<evidence type="ECO:0000313" key="3">
    <source>
        <dbReference type="EMBL" id="WQG89376.1"/>
    </source>
</evidence>
<name>A0A1K1LRL8_9BACT</name>
<organism evidence="2 4">
    <name type="scientific">Chitinophaga sancti</name>
    <dbReference type="NCBI Taxonomy" id="1004"/>
    <lineage>
        <taxon>Bacteria</taxon>
        <taxon>Pseudomonadati</taxon>
        <taxon>Bacteroidota</taxon>
        <taxon>Chitinophagia</taxon>
        <taxon>Chitinophagales</taxon>
        <taxon>Chitinophagaceae</taxon>
        <taxon>Chitinophaga</taxon>
    </lineage>
</organism>
<dbReference type="AlphaFoldDB" id="A0A1K1LRL8"/>
<reference evidence="3 5" key="2">
    <citation type="submission" date="2023-11" db="EMBL/GenBank/DDBJ databases">
        <title>MicrobeMod: A computational toolkit for identifying prokaryotic methylation and restriction-modification with nanopore sequencing.</title>
        <authorList>
            <person name="Crits-Christoph A."/>
            <person name="Kang S.C."/>
            <person name="Lee H."/>
            <person name="Ostrov N."/>
        </authorList>
    </citation>
    <scope>NUCLEOTIDE SEQUENCE [LARGE SCALE GENOMIC DNA]</scope>
    <source>
        <strain evidence="3 5">ATCC 23090</strain>
    </source>
</reference>
<dbReference type="EMBL" id="FPIZ01000001">
    <property type="protein sequence ID" value="SFW12286.1"/>
    <property type="molecule type" value="Genomic_DNA"/>
</dbReference>
<dbReference type="Proteomes" id="UP000183788">
    <property type="component" value="Unassembled WGS sequence"/>
</dbReference>
<keyword evidence="1" id="KW-0175">Coiled coil</keyword>
<dbReference type="PROSITE" id="PS51257">
    <property type="entry name" value="PROKAR_LIPOPROTEIN"/>
    <property type="match status" value="1"/>
</dbReference>
<evidence type="ECO:0000313" key="2">
    <source>
        <dbReference type="EMBL" id="SFW12286.1"/>
    </source>
</evidence>
<keyword evidence="5" id="KW-1185">Reference proteome</keyword>
<dbReference type="EMBL" id="CP140154">
    <property type="protein sequence ID" value="WQG89376.1"/>
    <property type="molecule type" value="Genomic_DNA"/>
</dbReference>
<protein>
    <submittedName>
        <fullName evidence="3">DUF3829 domain-containing protein</fullName>
    </submittedName>
</protein>
<feature type="coiled-coil region" evidence="1">
    <location>
        <begin position="228"/>
        <end position="262"/>
    </location>
</feature>